<evidence type="ECO:0000313" key="1">
    <source>
        <dbReference type="EMBL" id="KIM00519.1"/>
    </source>
</evidence>
<dbReference type="EMBL" id="JXSL01000009">
    <property type="protein sequence ID" value="KIM00519.1"/>
    <property type="molecule type" value="Genomic_DNA"/>
</dbReference>
<evidence type="ECO:0000313" key="2">
    <source>
        <dbReference type="Proteomes" id="UP000031971"/>
    </source>
</evidence>
<organism evidence="1 2">
    <name type="scientific">Paramagnetospirillum magnetotacticum MS-1</name>
    <dbReference type="NCBI Taxonomy" id="272627"/>
    <lineage>
        <taxon>Bacteria</taxon>
        <taxon>Pseudomonadati</taxon>
        <taxon>Pseudomonadota</taxon>
        <taxon>Alphaproteobacteria</taxon>
        <taxon>Rhodospirillales</taxon>
        <taxon>Magnetospirillaceae</taxon>
        <taxon>Paramagnetospirillum</taxon>
    </lineage>
</organism>
<sequence length="39" mass="4659">MSAFFIDLLHDDIYTPFQVHFTLKLIKIVSHHFILLKCL</sequence>
<keyword evidence="2" id="KW-1185">Reference proteome</keyword>
<dbReference type="Proteomes" id="UP000031971">
    <property type="component" value="Unassembled WGS sequence"/>
</dbReference>
<reference evidence="1 2" key="1">
    <citation type="submission" date="2015-01" db="EMBL/GenBank/DDBJ databases">
        <title>Genome Sequence of Magnetospirillum magnetotacticum Strain MS-1.</title>
        <authorList>
            <person name="Marinov G.K."/>
            <person name="Smalley M.D."/>
            <person name="DeSalvo G."/>
        </authorList>
    </citation>
    <scope>NUCLEOTIDE SEQUENCE [LARGE SCALE GENOMIC DNA]</scope>
    <source>
        <strain evidence="1 2">MS-1</strain>
    </source>
</reference>
<accession>A0A0C2YZK7</accession>
<proteinExistence type="predicted"/>
<comment type="caution">
    <text evidence="1">The sequence shown here is derived from an EMBL/GenBank/DDBJ whole genome shotgun (WGS) entry which is preliminary data.</text>
</comment>
<name>A0A0C2YZK7_PARME</name>
<dbReference type="AlphaFoldDB" id="A0A0C2YZK7"/>
<protein>
    <submittedName>
        <fullName evidence="1">Uncharacterized protein</fullName>
    </submittedName>
</protein>
<gene>
    <name evidence="1" type="ORF">CCC_03121</name>
</gene>